<dbReference type="GO" id="GO:0016226">
    <property type="term" value="P:iron-sulfur cluster assembly"/>
    <property type="evidence" value="ECO:0007669"/>
    <property type="project" value="InterPro"/>
</dbReference>
<evidence type="ECO:0000259" key="4">
    <source>
        <dbReference type="Pfam" id="PF01106"/>
    </source>
</evidence>
<dbReference type="GO" id="GO:0005506">
    <property type="term" value="F:iron ion binding"/>
    <property type="evidence" value="ECO:0007669"/>
    <property type="project" value="InterPro"/>
</dbReference>
<feature type="domain" description="NIF system FeS cluster assembly NifU C-terminal" evidence="4">
    <location>
        <begin position="169"/>
        <end position="232"/>
    </location>
</feature>
<dbReference type="Gene3D" id="3.30.300.130">
    <property type="entry name" value="Fe-S cluster assembly (FSCA)"/>
    <property type="match status" value="1"/>
</dbReference>
<keyword evidence="7" id="KW-1185">Reference proteome</keyword>
<dbReference type="SUPFAM" id="SSF117916">
    <property type="entry name" value="Fe-S cluster assembly (FSCA) domain-like"/>
    <property type="match status" value="1"/>
</dbReference>
<gene>
    <name evidence="6" type="ORF">EV659_105159</name>
</gene>
<dbReference type="EMBL" id="SLXO01000005">
    <property type="protein sequence ID" value="TCP34531.1"/>
    <property type="molecule type" value="Genomic_DNA"/>
</dbReference>
<reference evidence="6 7" key="1">
    <citation type="submission" date="2019-03" db="EMBL/GenBank/DDBJ databases">
        <title>Genomic Encyclopedia of Type Strains, Phase IV (KMG-IV): sequencing the most valuable type-strain genomes for metagenomic binning, comparative biology and taxonomic classification.</title>
        <authorList>
            <person name="Goeker M."/>
        </authorList>
    </citation>
    <scope>NUCLEOTIDE SEQUENCE [LARGE SCALE GENOMIC DNA]</scope>
    <source>
        <strain evidence="6 7">DSM 2132</strain>
    </source>
</reference>
<dbReference type="AlphaFoldDB" id="A0A4R2PJY8"/>
<dbReference type="GO" id="GO:0051536">
    <property type="term" value="F:iron-sulfur cluster binding"/>
    <property type="evidence" value="ECO:0007669"/>
    <property type="project" value="InterPro"/>
</dbReference>
<dbReference type="Gene3D" id="3.90.1010.10">
    <property type="match status" value="1"/>
</dbReference>
<dbReference type="RefSeq" id="WP_132708457.1">
    <property type="nucleotide sequence ID" value="NZ_JACIGF010000005.1"/>
</dbReference>
<proteinExistence type="predicted"/>
<keyword evidence="2" id="KW-0535">Nitrogen fixation</keyword>
<feature type="domain" description="NIF system FeS cluster assembly NifU N-terminal" evidence="5">
    <location>
        <begin position="4"/>
        <end position="117"/>
    </location>
</feature>
<dbReference type="PANTHER" id="PTHR10093">
    <property type="entry name" value="IRON-SULFUR CLUSTER ASSEMBLY ENZYME NIFU HOMOLOG"/>
    <property type="match status" value="1"/>
</dbReference>
<dbReference type="Proteomes" id="UP000295399">
    <property type="component" value="Unassembled WGS sequence"/>
</dbReference>
<feature type="region of interest" description="Disordered" evidence="3">
    <location>
        <begin position="118"/>
        <end position="140"/>
    </location>
</feature>
<organism evidence="6 7">
    <name type="scientific">Rhodothalassium salexigens DSM 2132</name>
    <dbReference type="NCBI Taxonomy" id="1188247"/>
    <lineage>
        <taxon>Bacteria</taxon>
        <taxon>Pseudomonadati</taxon>
        <taxon>Pseudomonadota</taxon>
        <taxon>Alphaproteobacteria</taxon>
        <taxon>Rhodothalassiales</taxon>
        <taxon>Rhodothalassiaceae</taxon>
        <taxon>Rhodothalassium</taxon>
    </lineage>
</organism>
<protein>
    <recommendedName>
        <fullName evidence="1">Nitrogen fixation protein NifU</fullName>
    </recommendedName>
</protein>
<feature type="compositionally biased region" description="Basic and acidic residues" evidence="3">
    <location>
        <begin position="118"/>
        <end position="129"/>
    </location>
</feature>
<dbReference type="Pfam" id="PF01592">
    <property type="entry name" value="NifU_N"/>
    <property type="match status" value="1"/>
</dbReference>
<dbReference type="SUPFAM" id="SSF82649">
    <property type="entry name" value="SufE/NifU"/>
    <property type="match status" value="1"/>
</dbReference>
<comment type="caution">
    <text evidence="6">The sequence shown here is derived from an EMBL/GenBank/DDBJ whole genome shotgun (WGS) entry which is preliminary data.</text>
</comment>
<evidence type="ECO:0000256" key="3">
    <source>
        <dbReference type="SAM" id="MobiDB-lite"/>
    </source>
</evidence>
<evidence type="ECO:0000256" key="2">
    <source>
        <dbReference type="ARBA" id="ARBA00023231"/>
    </source>
</evidence>
<dbReference type="OrthoDB" id="9808097at2"/>
<feature type="region of interest" description="Disordered" evidence="3">
    <location>
        <begin position="240"/>
        <end position="262"/>
    </location>
</feature>
<evidence type="ECO:0000259" key="5">
    <source>
        <dbReference type="Pfam" id="PF01592"/>
    </source>
</evidence>
<sequence length="262" mass="26566">MDDYSATLVDHALNPRNRGPLDIANAWGQAGSVRTGDALRVMLRVEAGLVVAARFETSATGPEVAAGSALTDWVSGKTLAEAGAVTAETVERLLGGLPAGERGAARVAAEALAAALRDPGRPRAPDPHADQPAGPPFRQALGIAPLRPATPRAKAARALTPAEETAAAEAVLAQMRPSFRADGGDVALIDIDGTKVHIRLSGNCAGCQLAALTLGGVQRRLAEALGRTVRVVPALDTGPVGARAAARPPAGDAAPVRAGHGR</sequence>
<evidence type="ECO:0000313" key="6">
    <source>
        <dbReference type="EMBL" id="TCP34531.1"/>
    </source>
</evidence>
<dbReference type="Pfam" id="PF01106">
    <property type="entry name" value="NifU"/>
    <property type="match status" value="1"/>
</dbReference>
<dbReference type="InterPro" id="IPR001075">
    <property type="entry name" value="NIF_FeS_clus_asmbl_NifU_C"/>
</dbReference>
<name>A0A4R2PJY8_RHOSA</name>
<dbReference type="CDD" id="cd06664">
    <property type="entry name" value="IscU_like"/>
    <property type="match status" value="1"/>
</dbReference>
<accession>A0A4R2PJY8</accession>
<evidence type="ECO:0000313" key="7">
    <source>
        <dbReference type="Proteomes" id="UP000295399"/>
    </source>
</evidence>
<dbReference type="InParanoid" id="A0A4R2PJY8"/>
<dbReference type="InterPro" id="IPR002871">
    <property type="entry name" value="NIF_FeS_clus_asmbl_NifU_N"/>
</dbReference>
<dbReference type="InterPro" id="IPR034904">
    <property type="entry name" value="FSCA_dom_sf"/>
</dbReference>
<evidence type="ECO:0000256" key="1">
    <source>
        <dbReference type="ARBA" id="ARBA00015278"/>
    </source>
</evidence>